<dbReference type="Proteomes" id="UP000095541">
    <property type="component" value="Unassembled WGS sequence"/>
</dbReference>
<name>A0A174PVF6_BACT4</name>
<protein>
    <submittedName>
        <fullName evidence="1">Uncharacterized protein</fullName>
    </submittedName>
</protein>
<evidence type="ECO:0000313" key="1">
    <source>
        <dbReference type="EMBL" id="CUP62355.1"/>
    </source>
</evidence>
<sequence>MRKEQSILKIDVEEDIFEYDIVFPSNSFKDSDKHISEIEKRICENNKIINEINDEIDNLTNHADKFDYMIAVSSGVICGVIDSFFIGEWNFIDAKVSSDIIINNKVLSYARKCGYKGDRLKGAISFLERKFPLAGDSIWKGSGNGISEREHHLDDFSHHPTFVGLIFCIVSQFTKTAMYSNSEGEFVRLPITIDENGNLEGKTPAAKISAGILNWLINVARNRKGHLFSDMAGSKHTPGGGMGIPGPIVSLLKELSALPMINDSGLAKNIAKAYKKGIGAEKGQLDLGCLNALFEGASSKMDLRTENAVTSELKRQALPVVINELIVRTFYFVRNLISEIKVKKSLMNIDWKKVMPFKNRTIIRMLTIATGTFTAIDLADAAIRSAIKSGGEPMTFLKNFVLRVNFVGVGRFAIAIGQDTLMGYKNEYYRKKRIKVMIEQIFLLEAKAYFKQSDMWISAINTDKVIVDTWSIMEESIVFYQESMIEISDSMKGIEKVLSAANKKNPEQMKQMVDILKFN</sequence>
<evidence type="ECO:0000313" key="2">
    <source>
        <dbReference type="Proteomes" id="UP000095541"/>
    </source>
</evidence>
<gene>
    <name evidence="1" type="ORF">ERS852557_01222</name>
</gene>
<proteinExistence type="predicted"/>
<organism evidence="1 2">
    <name type="scientific">Bacteroides thetaiotaomicron</name>
    <dbReference type="NCBI Taxonomy" id="818"/>
    <lineage>
        <taxon>Bacteria</taxon>
        <taxon>Pseudomonadati</taxon>
        <taxon>Bacteroidota</taxon>
        <taxon>Bacteroidia</taxon>
        <taxon>Bacteroidales</taxon>
        <taxon>Bacteroidaceae</taxon>
        <taxon>Bacteroides</taxon>
    </lineage>
</organism>
<dbReference type="AlphaFoldDB" id="A0A174PVF6"/>
<dbReference type="EMBL" id="CZBI01000001">
    <property type="protein sequence ID" value="CUP62355.1"/>
    <property type="molecule type" value="Genomic_DNA"/>
</dbReference>
<accession>A0A174PVF6</accession>
<reference evidence="1 2" key="1">
    <citation type="submission" date="2015-09" db="EMBL/GenBank/DDBJ databases">
        <authorList>
            <consortium name="Pathogen Informatics"/>
        </authorList>
    </citation>
    <scope>NUCLEOTIDE SEQUENCE [LARGE SCALE GENOMIC DNA]</scope>
    <source>
        <strain evidence="1 2">2789STDY5834945</strain>
    </source>
</reference>
<dbReference type="RefSeq" id="WP_070102946.1">
    <property type="nucleotide sequence ID" value="NZ_CZBI01000001.1"/>
</dbReference>